<proteinExistence type="predicted"/>
<comment type="caution">
    <text evidence="1">The sequence shown here is derived from an EMBL/GenBank/DDBJ whole genome shotgun (WGS) entry which is preliminary data.</text>
</comment>
<evidence type="ECO:0000313" key="1">
    <source>
        <dbReference type="EMBL" id="CAF4349467.1"/>
    </source>
</evidence>
<sequence length="157" mass="17682">KNNFQLGTNKTTPPAQPESINDLSSMIANFNVCTPFSFGSQLTTEATGNKWTTFTNLDKVKEHLKNDDQSVDRAVKLLEDMWNDNSVLQSDTSSIASNTLKALTFTSDSERTFNERLLVSLGFVKDEQTGRQRRAINQRDKAFRTLVDVNKFLPKST</sequence>
<feature type="non-terminal residue" evidence="1">
    <location>
        <position position="1"/>
    </location>
</feature>
<dbReference type="AlphaFoldDB" id="A0A820KVZ5"/>
<name>A0A820KVZ5_9BILA</name>
<organism evidence="1 2">
    <name type="scientific">Adineta steineri</name>
    <dbReference type="NCBI Taxonomy" id="433720"/>
    <lineage>
        <taxon>Eukaryota</taxon>
        <taxon>Metazoa</taxon>
        <taxon>Spiralia</taxon>
        <taxon>Gnathifera</taxon>
        <taxon>Rotifera</taxon>
        <taxon>Eurotatoria</taxon>
        <taxon>Bdelloidea</taxon>
        <taxon>Adinetida</taxon>
        <taxon>Adinetidae</taxon>
        <taxon>Adineta</taxon>
    </lineage>
</organism>
<evidence type="ECO:0000313" key="2">
    <source>
        <dbReference type="Proteomes" id="UP000663881"/>
    </source>
</evidence>
<accession>A0A820KVZ5</accession>
<feature type="non-terminal residue" evidence="1">
    <location>
        <position position="157"/>
    </location>
</feature>
<reference evidence="1" key="1">
    <citation type="submission" date="2021-02" db="EMBL/GenBank/DDBJ databases">
        <authorList>
            <person name="Nowell W R."/>
        </authorList>
    </citation>
    <scope>NUCLEOTIDE SEQUENCE</scope>
</reference>
<protein>
    <submittedName>
        <fullName evidence="1">Uncharacterized protein</fullName>
    </submittedName>
</protein>
<dbReference type="EMBL" id="CAJOAY010021556">
    <property type="protein sequence ID" value="CAF4349467.1"/>
    <property type="molecule type" value="Genomic_DNA"/>
</dbReference>
<gene>
    <name evidence="1" type="ORF">OKA104_LOCUS48724</name>
</gene>
<dbReference type="Proteomes" id="UP000663881">
    <property type="component" value="Unassembled WGS sequence"/>
</dbReference>